<protein>
    <recommendedName>
        <fullName evidence="3">Thaumatin-like protein</fullName>
    </recommendedName>
</protein>
<evidence type="ECO:0008006" key="3">
    <source>
        <dbReference type="Google" id="ProtNLM"/>
    </source>
</evidence>
<organism evidence="1 2">
    <name type="scientific">Gossypium arboreum</name>
    <name type="common">Tree cotton</name>
    <name type="synonym">Gossypium nanking</name>
    <dbReference type="NCBI Taxonomy" id="29729"/>
    <lineage>
        <taxon>Eukaryota</taxon>
        <taxon>Viridiplantae</taxon>
        <taxon>Streptophyta</taxon>
        <taxon>Embryophyta</taxon>
        <taxon>Tracheophyta</taxon>
        <taxon>Spermatophyta</taxon>
        <taxon>Magnoliopsida</taxon>
        <taxon>eudicotyledons</taxon>
        <taxon>Gunneridae</taxon>
        <taxon>Pentapetalae</taxon>
        <taxon>rosids</taxon>
        <taxon>malvids</taxon>
        <taxon>Malvales</taxon>
        <taxon>Malvaceae</taxon>
        <taxon>Malvoideae</taxon>
        <taxon>Gossypium</taxon>
    </lineage>
</organism>
<dbReference type="InterPro" id="IPR001938">
    <property type="entry name" value="Thaumatin"/>
</dbReference>
<name>A0ABR0QEG5_GOSAR</name>
<dbReference type="SMART" id="SM00205">
    <property type="entry name" value="THN"/>
    <property type="match status" value="1"/>
</dbReference>
<dbReference type="Proteomes" id="UP001358586">
    <property type="component" value="Chromosome 4"/>
</dbReference>
<dbReference type="EMBL" id="JARKNE010000004">
    <property type="protein sequence ID" value="KAK5837322.1"/>
    <property type="molecule type" value="Genomic_DNA"/>
</dbReference>
<dbReference type="Gene3D" id="2.60.110.10">
    <property type="entry name" value="Thaumatin"/>
    <property type="match status" value="1"/>
</dbReference>
<sequence>MARNNHSRGNHHGEDGLKGWSGRLWGRTDCDFGKNGSSSCQTGSCGSSINCTMDLTLPIVIKPTSDVACLPTNYPKSFKQVCPVASCYAYKEAKSNGIFLSREINLLGEWPLYANL</sequence>
<dbReference type="SUPFAM" id="SSF49870">
    <property type="entry name" value="Osmotin, thaumatin-like protein"/>
    <property type="match status" value="1"/>
</dbReference>
<evidence type="ECO:0000313" key="2">
    <source>
        <dbReference type="Proteomes" id="UP001358586"/>
    </source>
</evidence>
<dbReference type="PANTHER" id="PTHR31048">
    <property type="entry name" value="OS03G0233200 PROTEIN"/>
    <property type="match status" value="1"/>
</dbReference>
<gene>
    <name evidence="1" type="ORF">PVK06_013132</name>
</gene>
<dbReference type="Pfam" id="PF00314">
    <property type="entry name" value="Thaumatin"/>
    <property type="match status" value="1"/>
</dbReference>
<accession>A0ABR0QEG5</accession>
<dbReference type="PRINTS" id="PR00347">
    <property type="entry name" value="THAUMATIN"/>
</dbReference>
<comment type="caution">
    <text evidence="1">The sequence shown here is derived from an EMBL/GenBank/DDBJ whole genome shotgun (WGS) entry which is preliminary data.</text>
</comment>
<keyword evidence="2" id="KW-1185">Reference proteome</keyword>
<proteinExistence type="predicted"/>
<dbReference type="PROSITE" id="PS51367">
    <property type="entry name" value="THAUMATIN_2"/>
    <property type="match status" value="1"/>
</dbReference>
<reference evidence="1 2" key="1">
    <citation type="submission" date="2023-03" db="EMBL/GenBank/DDBJ databases">
        <title>WGS of Gossypium arboreum.</title>
        <authorList>
            <person name="Yu D."/>
        </authorList>
    </citation>
    <scope>NUCLEOTIDE SEQUENCE [LARGE SCALE GENOMIC DNA]</scope>
    <source>
        <tissue evidence="1">Leaf</tissue>
    </source>
</reference>
<evidence type="ECO:0000313" key="1">
    <source>
        <dbReference type="EMBL" id="KAK5837322.1"/>
    </source>
</evidence>
<dbReference type="InterPro" id="IPR037176">
    <property type="entry name" value="Osmotin/thaumatin-like_sf"/>
</dbReference>